<organism evidence="1 2">
    <name type="scientific">Arachis hypogaea</name>
    <name type="common">Peanut</name>
    <dbReference type="NCBI Taxonomy" id="3818"/>
    <lineage>
        <taxon>Eukaryota</taxon>
        <taxon>Viridiplantae</taxon>
        <taxon>Streptophyta</taxon>
        <taxon>Embryophyta</taxon>
        <taxon>Tracheophyta</taxon>
        <taxon>Spermatophyta</taxon>
        <taxon>Magnoliopsida</taxon>
        <taxon>eudicotyledons</taxon>
        <taxon>Gunneridae</taxon>
        <taxon>Pentapetalae</taxon>
        <taxon>rosids</taxon>
        <taxon>fabids</taxon>
        <taxon>Fabales</taxon>
        <taxon>Fabaceae</taxon>
        <taxon>Papilionoideae</taxon>
        <taxon>50 kb inversion clade</taxon>
        <taxon>dalbergioids sensu lato</taxon>
        <taxon>Dalbergieae</taxon>
        <taxon>Pterocarpus clade</taxon>
        <taxon>Arachis</taxon>
    </lineage>
</organism>
<dbReference type="InterPro" id="IPR004252">
    <property type="entry name" value="Probable_transposase_24"/>
</dbReference>
<dbReference type="PANTHER" id="PTHR33144">
    <property type="entry name" value="OS10G0409366 PROTEIN-RELATED"/>
    <property type="match status" value="1"/>
</dbReference>
<proteinExistence type="predicted"/>
<dbReference type="AlphaFoldDB" id="A0A444Z210"/>
<gene>
    <name evidence="1" type="ORF">Ahy_B05g075780</name>
</gene>
<dbReference type="Pfam" id="PF03004">
    <property type="entry name" value="Transposase_24"/>
    <property type="match status" value="1"/>
</dbReference>
<sequence length="175" mass="21167">MGKSWKKTRLRLYDRFYEPIFTAEQNFENRPLGIDREHWRWFLDYRAEAETKEKCRKNAINRSKQLYTHTGGSKSFAQRMEEESEEQGRRVGRGELWITVHKKMAYISMMKQEQLVKELRRLSNMMSLLECCLKMIPLLRFSEKRNRVEYVVWILDQLLVNSSVRIHMRLATKSN</sequence>
<evidence type="ECO:0000313" key="2">
    <source>
        <dbReference type="Proteomes" id="UP000289738"/>
    </source>
</evidence>
<comment type="caution">
    <text evidence="1">The sequence shown here is derived from an EMBL/GenBank/DDBJ whole genome shotgun (WGS) entry which is preliminary data.</text>
</comment>
<evidence type="ECO:0000313" key="1">
    <source>
        <dbReference type="EMBL" id="RYR08206.1"/>
    </source>
</evidence>
<dbReference type="Proteomes" id="UP000289738">
    <property type="component" value="Chromosome B05"/>
</dbReference>
<protein>
    <submittedName>
        <fullName evidence="1">Uncharacterized protein</fullName>
    </submittedName>
</protein>
<accession>A0A444Z210</accession>
<dbReference type="PANTHER" id="PTHR33144:SF45">
    <property type="entry name" value="TRANSPOSASE TNP1_EN_SPM-LIKE DOMAIN-CONTAINING PROTEIN"/>
    <property type="match status" value="1"/>
</dbReference>
<dbReference type="OrthoDB" id="772075at2759"/>
<name>A0A444Z210_ARAHY</name>
<reference evidence="1 2" key="1">
    <citation type="submission" date="2019-01" db="EMBL/GenBank/DDBJ databases">
        <title>Sequencing of cultivated peanut Arachis hypogaea provides insights into genome evolution and oil improvement.</title>
        <authorList>
            <person name="Chen X."/>
        </authorList>
    </citation>
    <scope>NUCLEOTIDE SEQUENCE [LARGE SCALE GENOMIC DNA]</scope>
    <source>
        <strain evidence="2">cv. Fuhuasheng</strain>
        <tissue evidence="1">Leaves</tissue>
    </source>
</reference>
<dbReference type="EMBL" id="SDMP01000015">
    <property type="protein sequence ID" value="RYR08206.1"/>
    <property type="molecule type" value="Genomic_DNA"/>
</dbReference>
<keyword evidence="2" id="KW-1185">Reference proteome</keyword>